<organism evidence="1 2">
    <name type="scientific">Brachionus plicatilis</name>
    <name type="common">Marine rotifer</name>
    <name type="synonym">Brachionus muelleri</name>
    <dbReference type="NCBI Taxonomy" id="10195"/>
    <lineage>
        <taxon>Eukaryota</taxon>
        <taxon>Metazoa</taxon>
        <taxon>Spiralia</taxon>
        <taxon>Gnathifera</taxon>
        <taxon>Rotifera</taxon>
        <taxon>Eurotatoria</taxon>
        <taxon>Monogononta</taxon>
        <taxon>Pseudotrocha</taxon>
        <taxon>Ploima</taxon>
        <taxon>Brachionidae</taxon>
        <taxon>Brachionus</taxon>
    </lineage>
</organism>
<accession>A0A3M7PHA2</accession>
<name>A0A3M7PHA2_BRAPC</name>
<dbReference type="EMBL" id="REGN01010778">
    <property type="protein sequence ID" value="RMZ98439.1"/>
    <property type="molecule type" value="Genomic_DNA"/>
</dbReference>
<sequence>MSYSTEIQFGFPDHTQHIVDLEGLNVRSLKGVKNSSSSSVNCCTAKMIAIPTPIWRLAH</sequence>
<protein>
    <submittedName>
        <fullName evidence="1">Uncharacterized protein</fullName>
    </submittedName>
</protein>
<evidence type="ECO:0000313" key="2">
    <source>
        <dbReference type="Proteomes" id="UP000276133"/>
    </source>
</evidence>
<dbReference type="Proteomes" id="UP000276133">
    <property type="component" value="Unassembled WGS sequence"/>
</dbReference>
<gene>
    <name evidence="1" type="ORF">BpHYR1_053609</name>
</gene>
<dbReference type="AlphaFoldDB" id="A0A3M7PHA2"/>
<proteinExistence type="predicted"/>
<keyword evidence="2" id="KW-1185">Reference proteome</keyword>
<reference evidence="1 2" key="1">
    <citation type="journal article" date="2018" name="Sci. Rep.">
        <title>Genomic signatures of local adaptation to the degree of environmental predictability in rotifers.</title>
        <authorList>
            <person name="Franch-Gras L."/>
            <person name="Hahn C."/>
            <person name="Garcia-Roger E.M."/>
            <person name="Carmona M.J."/>
            <person name="Serra M."/>
            <person name="Gomez A."/>
        </authorList>
    </citation>
    <scope>NUCLEOTIDE SEQUENCE [LARGE SCALE GENOMIC DNA]</scope>
    <source>
        <strain evidence="1">HYR1</strain>
    </source>
</reference>
<evidence type="ECO:0000313" key="1">
    <source>
        <dbReference type="EMBL" id="RMZ98439.1"/>
    </source>
</evidence>
<comment type="caution">
    <text evidence="1">The sequence shown here is derived from an EMBL/GenBank/DDBJ whole genome shotgun (WGS) entry which is preliminary data.</text>
</comment>